<proteinExistence type="predicted"/>
<evidence type="ECO:0000313" key="2">
    <source>
        <dbReference type="EMBL" id="PQV62514.1"/>
    </source>
</evidence>
<keyword evidence="1" id="KW-0472">Membrane</keyword>
<keyword evidence="3" id="KW-1185">Reference proteome</keyword>
<evidence type="ECO:0000256" key="1">
    <source>
        <dbReference type="SAM" id="Phobius"/>
    </source>
</evidence>
<protein>
    <submittedName>
        <fullName evidence="2">Uncharacterized protein</fullName>
    </submittedName>
</protein>
<accession>A0A2S8SNZ1</accession>
<dbReference type="EMBL" id="NIGF01000031">
    <property type="protein sequence ID" value="PQV62514.1"/>
    <property type="molecule type" value="Genomic_DNA"/>
</dbReference>
<dbReference type="AlphaFoldDB" id="A0A2S8SNZ1"/>
<name>A0A2S8SNZ1_9BACT</name>
<feature type="non-terminal residue" evidence="2">
    <location>
        <position position="1"/>
    </location>
</feature>
<keyword evidence="1" id="KW-0812">Transmembrane</keyword>
<comment type="caution">
    <text evidence="2">The sequence shown here is derived from an EMBL/GenBank/DDBJ whole genome shotgun (WGS) entry which is preliminary data.</text>
</comment>
<gene>
    <name evidence="2" type="ORF">B1R32_13127</name>
</gene>
<feature type="transmembrane region" description="Helical" evidence="1">
    <location>
        <begin position="228"/>
        <end position="246"/>
    </location>
</feature>
<keyword evidence="1" id="KW-1133">Transmembrane helix</keyword>
<sequence length="258" mass="29080">QPVLDQLLAAAVNTQYINHDSILRKHGTLSHYQIIKDTIVISAGRPPEITPYQFTIEMSPSACFPMGRGLSKLLYPNLRREGEKIIVTGQVSDGTKVQAVVDPEENFLARRIERFDNHGKRIGTWLTQGNLNNNQIASSSVYYFHGKLVDKYQIANFNSSPLDTNKFTVPLKDNLLIIDQRLGGSIAVRKTTLGIITKEKLLLLTRAELEREVTQKRRIALVTNIQSTINGLLLLLPVLLLGAWFFRQRVRNTSFTSP</sequence>
<dbReference type="InParanoid" id="A0A2S8SNZ1"/>
<evidence type="ECO:0000313" key="3">
    <source>
        <dbReference type="Proteomes" id="UP000237684"/>
    </source>
</evidence>
<dbReference type="Proteomes" id="UP000237684">
    <property type="component" value="Unassembled WGS sequence"/>
</dbReference>
<reference evidence="2 3" key="1">
    <citation type="journal article" date="2018" name="Syst. Appl. Microbiol.">
        <title>Abditibacterium utsteinense sp. nov., the first cultivated member of candidate phylum FBP, isolated from ice-free Antarctic soil samples.</title>
        <authorList>
            <person name="Tahon G."/>
            <person name="Tytgat B."/>
            <person name="Lebbe L."/>
            <person name="Carlier A."/>
            <person name="Willems A."/>
        </authorList>
    </citation>
    <scope>NUCLEOTIDE SEQUENCE [LARGE SCALE GENOMIC DNA]</scope>
    <source>
        <strain evidence="2 3">LMG 29911</strain>
    </source>
</reference>
<organism evidence="2 3">
    <name type="scientific">Abditibacterium utsteinense</name>
    <dbReference type="NCBI Taxonomy" id="1960156"/>
    <lineage>
        <taxon>Bacteria</taxon>
        <taxon>Pseudomonadati</taxon>
        <taxon>Abditibacteriota</taxon>
        <taxon>Abditibacteriia</taxon>
        <taxon>Abditibacteriales</taxon>
        <taxon>Abditibacteriaceae</taxon>
        <taxon>Abditibacterium</taxon>
    </lineage>
</organism>
<dbReference type="RefSeq" id="WP_157947758.1">
    <property type="nucleotide sequence ID" value="NZ_NIGF01000031.1"/>
</dbReference>